<gene>
    <name evidence="1" type="ORF">ERS137968_04904</name>
</gene>
<comment type="caution">
    <text evidence="1">The sequence shown here is derived from an EMBL/GenBank/DDBJ whole genome shotgun (WGS) entry which is preliminary data.</text>
</comment>
<protein>
    <submittedName>
        <fullName evidence="1">Uncharacterized protein</fullName>
    </submittedName>
</protein>
<keyword evidence="2" id="KW-1185">Reference proteome</keyword>
<accession>A0ABM9U0R6</accession>
<proteinExistence type="predicted"/>
<evidence type="ECO:0000313" key="2">
    <source>
        <dbReference type="Proteomes" id="UP000044625"/>
    </source>
</evidence>
<sequence length="120" mass="12836">MRTVFVGFTAGGFNQLIQGVVAVSGLRHDFLITVEAGGLSIIMDSQNIADRVIVVAQVLQQGWPVFQGRAGGFNADKPLGFSLIAILRHHAIATFFAQFLPGSGVGEGFNHHLFSSALQR</sequence>
<dbReference type="EMBL" id="CWJL01000103">
    <property type="protein sequence ID" value="CRY69748.1"/>
    <property type="molecule type" value="Genomic_DNA"/>
</dbReference>
<name>A0ABM9U0R6_9GAMM</name>
<dbReference type="Proteomes" id="UP000044625">
    <property type="component" value="Unassembled WGS sequence"/>
</dbReference>
<organism evidence="1 2">
    <name type="scientific">Yersinia pekkanenii</name>
    <dbReference type="NCBI Taxonomy" id="1288385"/>
    <lineage>
        <taxon>Bacteria</taxon>
        <taxon>Pseudomonadati</taxon>
        <taxon>Pseudomonadota</taxon>
        <taxon>Gammaproteobacteria</taxon>
        <taxon>Enterobacterales</taxon>
        <taxon>Yersiniaceae</taxon>
        <taxon>Yersinia</taxon>
    </lineage>
</organism>
<reference evidence="1 2" key="1">
    <citation type="submission" date="2015-03" db="EMBL/GenBank/DDBJ databases">
        <authorList>
            <consortium name="Pathogen Informatics"/>
            <person name="Murphy D."/>
        </authorList>
    </citation>
    <scope>NUCLEOTIDE SEQUENCE [LARGE SCALE GENOMIC DNA]</scope>
    <source>
        <strain evidence="2">type strain: CIP110230</strain>
    </source>
</reference>
<evidence type="ECO:0000313" key="1">
    <source>
        <dbReference type="EMBL" id="CRY69748.1"/>
    </source>
</evidence>